<protein>
    <submittedName>
        <fullName evidence="6">MAPEG family protein</fullName>
    </submittedName>
</protein>
<evidence type="ECO:0000256" key="3">
    <source>
        <dbReference type="ARBA" id="ARBA00022989"/>
    </source>
</evidence>
<dbReference type="InterPro" id="IPR023352">
    <property type="entry name" value="MAPEG-like_dom_sf"/>
</dbReference>
<name>A0A1N6JWH5_9BURK</name>
<dbReference type="PANTHER" id="PTHR31004">
    <property type="entry name" value="TRANSMEMBRANE PROTEIN 79"/>
    <property type="match status" value="1"/>
</dbReference>
<dbReference type="InterPro" id="IPR001129">
    <property type="entry name" value="Membr-assoc_MAPEG"/>
</dbReference>
<accession>A0A1N6JWH5</accession>
<keyword evidence="3 5" id="KW-1133">Transmembrane helix</keyword>
<feature type="transmembrane region" description="Helical" evidence="5">
    <location>
        <begin position="55"/>
        <end position="76"/>
    </location>
</feature>
<dbReference type="RefSeq" id="WP_074267263.1">
    <property type="nucleotide sequence ID" value="NZ_FSRM01000002.1"/>
</dbReference>
<evidence type="ECO:0000313" key="7">
    <source>
        <dbReference type="Proteomes" id="UP000184693"/>
    </source>
</evidence>
<feature type="transmembrane region" description="Helical" evidence="5">
    <location>
        <begin position="183"/>
        <end position="205"/>
    </location>
</feature>
<dbReference type="GO" id="GO:0045055">
    <property type="term" value="P:regulated exocytosis"/>
    <property type="evidence" value="ECO:0007669"/>
    <property type="project" value="TreeGrafter"/>
</dbReference>
<keyword evidence="4 5" id="KW-0472">Membrane</keyword>
<evidence type="ECO:0000256" key="5">
    <source>
        <dbReference type="SAM" id="Phobius"/>
    </source>
</evidence>
<dbReference type="Pfam" id="PF01124">
    <property type="entry name" value="MAPEG"/>
    <property type="match status" value="1"/>
</dbReference>
<feature type="transmembrane region" description="Helical" evidence="5">
    <location>
        <begin position="129"/>
        <end position="149"/>
    </location>
</feature>
<evidence type="ECO:0000256" key="2">
    <source>
        <dbReference type="ARBA" id="ARBA00022692"/>
    </source>
</evidence>
<comment type="subcellular location">
    <subcellularLocation>
        <location evidence="1">Membrane</location>
    </subcellularLocation>
</comment>
<organism evidence="6 7">
    <name type="scientific">Paraburkholderia phenazinium</name>
    <dbReference type="NCBI Taxonomy" id="60549"/>
    <lineage>
        <taxon>Bacteria</taxon>
        <taxon>Pseudomonadati</taxon>
        <taxon>Pseudomonadota</taxon>
        <taxon>Betaproteobacteria</taxon>
        <taxon>Burkholderiales</taxon>
        <taxon>Burkholderiaceae</taxon>
        <taxon>Paraburkholderia</taxon>
    </lineage>
</organism>
<evidence type="ECO:0000256" key="4">
    <source>
        <dbReference type="ARBA" id="ARBA00023136"/>
    </source>
</evidence>
<dbReference type="GO" id="GO:0005765">
    <property type="term" value="C:lysosomal membrane"/>
    <property type="evidence" value="ECO:0007669"/>
    <property type="project" value="TreeGrafter"/>
</dbReference>
<dbReference type="SUPFAM" id="SSF161084">
    <property type="entry name" value="MAPEG domain-like"/>
    <property type="match status" value="1"/>
</dbReference>
<feature type="transmembrane region" description="Helical" evidence="5">
    <location>
        <begin position="102"/>
        <end position="123"/>
    </location>
</feature>
<feature type="transmembrane region" description="Helical" evidence="5">
    <location>
        <begin position="16"/>
        <end position="35"/>
    </location>
</feature>
<dbReference type="Proteomes" id="UP000184693">
    <property type="component" value="Unassembled WGS sequence"/>
</dbReference>
<dbReference type="AlphaFoldDB" id="A0A1N6JWH5"/>
<feature type="transmembrane region" description="Helical" evidence="5">
    <location>
        <begin position="156"/>
        <end position="177"/>
    </location>
</feature>
<gene>
    <name evidence="6" type="ORF">SAMN05444168_5263</name>
</gene>
<dbReference type="Gene3D" id="1.20.120.550">
    <property type="entry name" value="Membrane associated eicosanoid/glutathione metabolism-like domain"/>
    <property type="match status" value="1"/>
</dbReference>
<reference evidence="6 7" key="1">
    <citation type="submission" date="2016-11" db="EMBL/GenBank/DDBJ databases">
        <authorList>
            <person name="Jaros S."/>
            <person name="Januszkiewicz K."/>
            <person name="Wedrychowicz H."/>
        </authorList>
    </citation>
    <scope>NUCLEOTIDE SEQUENCE [LARGE SCALE GENOMIC DNA]</scope>
    <source>
        <strain evidence="6 7">GAS86</strain>
    </source>
</reference>
<dbReference type="EMBL" id="FSRM01000002">
    <property type="protein sequence ID" value="SIO48670.1"/>
    <property type="molecule type" value="Genomic_DNA"/>
</dbReference>
<sequence length="213" mass="22964">MTDPAHDPSNFRQQRTIGIAGIAAASLLASVLWFGIDYLMSPLPGMDSLDARMLLTLKCWCVAVLFCLVTGVEAVAHERLTSPAFDPLAGFETRRLRVNQRYLQNTVEQIIVFAASLFGLAAYSPDGSAMRAVVATTVVWIAGRAAFWVGYHRSAALRGLGAPGMAVSMIVLLYVASRFGRDIAGTVGAIVPVVVFFAIEAVLFWGTRPVEND</sequence>
<proteinExistence type="predicted"/>
<evidence type="ECO:0000256" key="1">
    <source>
        <dbReference type="ARBA" id="ARBA00004370"/>
    </source>
</evidence>
<keyword evidence="2 5" id="KW-0812">Transmembrane</keyword>
<dbReference type="OrthoDB" id="8998276at2"/>
<dbReference type="PANTHER" id="PTHR31004:SF1">
    <property type="entry name" value="TRANSMEMBRANE PROTEIN 79"/>
    <property type="match status" value="1"/>
</dbReference>
<evidence type="ECO:0000313" key="6">
    <source>
        <dbReference type="EMBL" id="SIO48670.1"/>
    </source>
</evidence>